<evidence type="ECO:0000259" key="2">
    <source>
        <dbReference type="PROSITE" id="PS50883"/>
    </source>
</evidence>
<proteinExistence type="predicted"/>
<dbReference type="Proteomes" id="UP000809621">
    <property type="component" value="Unassembled WGS sequence"/>
</dbReference>
<dbReference type="Pfam" id="PF00990">
    <property type="entry name" value="GGDEF"/>
    <property type="match status" value="1"/>
</dbReference>
<dbReference type="InterPro" id="IPR043128">
    <property type="entry name" value="Rev_trsase/Diguanyl_cyclase"/>
</dbReference>
<keyword evidence="1" id="KW-0812">Transmembrane</keyword>
<dbReference type="InterPro" id="IPR035919">
    <property type="entry name" value="EAL_sf"/>
</dbReference>
<keyword evidence="1" id="KW-0472">Membrane</keyword>
<dbReference type="Gene3D" id="3.30.110.200">
    <property type="match status" value="1"/>
</dbReference>
<feature type="transmembrane region" description="Helical" evidence="1">
    <location>
        <begin position="152"/>
        <end position="171"/>
    </location>
</feature>
<dbReference type="SUPFAM" id="SSF55073">
    <property type="entry name" value="Nucleotide cyclase"/>
    <property type="match status" value="1"/>
</dbReference>
<comment type="caution">
    <text evidence="5">The sequence shown here is derived from an EMBL/GenBank/DDBJ whole genome shotgun (WGS) entry which is preliminary data.</text>
</comment>
<evidence type="ECO:0000313" key="5">
    <source>
        <dbReference type="EMBL" id="MBM7034942.1"/>
    </source>
</evidence>
<feature type="domain" description="EAL" evidence="2">
    <location>
        <begin position="404"/>
        <end position="636"/>
    </location>
</feature>
<organism evidence="5 6">
    <name type="scientific">Vibrio ulleungensis</name>
    <dbReference type="NCBI Taxonomy" id="2807619"/>
    <lineage>
        <taxon>Bacteria</taxon>
        <taxon>Pseudomonadati</taxon>
        <taxon>Pseudomonadota</taxon>
        <taxon>Gammaproteobacteria</taxon>
        <taxon>Vibrionales</taxon>
        <taxon>Vibrionaceae</taxon>
        <taxon>Vibrio</taxon>
    </lineage>
</organism>
<evidence type="ECO:0000256" key="1">
    <source>
        <dbReference type="SAM" id="Phobius"/>
    </source>
</evidence>
<keyword evidence="6" id="KW-1185">Reference proteome</keyword>
<dbReference type="SMART" id="SM00052">
    <property type="entry name" value="EAL"/>
    <property type="match status" value="1"/>
</dbReference>
<reference evidence="5 6" key="1">
    <citation type="submission" date="2021-02" db="EMBL/GenBank/DDBJ databases">
        <authorList>
            <person name="Park J.-S."/>
        </authorList>
    </citation>
    <scope>NUCLEOTIDE SEQUENCE [LARGE SCALE GENOMIC DNA]</scope>
    <source>
        <strain evidence="5 6">188UL20-2</strain>
    </source>
</reference>
<dbReference type="InterPro" id="IPR001633">
    <property type="entry name" value="EAL_dom"/>
</dbReference>
<dbReference type="PROSITE" id="PS50885">
    <property type="entry name" value="HAMP"/>
    <property type="match status" value="1"/>
</dbReference>
<dbReference type="PROSITE" id="PS50887">
    <property type="entry name" value="GGDEF"/>
    <property type="match status" value="1"/>
</dbReference>
<evidence type="ECO:0000259" key="4">
    <source>
        <dbReference type="PROSITE" id="PS50887"/>
    </source>
</evidence>
<dbReference type="SMART" id="SM00267">
    <property type="entry name" value="GGDEF"/>
    <property type="match status" value="1"/>
</dbReference>
<evidence type="ECO:0000259" key="3">
    <source>
        <dbReference type="PROSITE" id="PS50885"/>
    </source>
</evidence>
<dbReference type="CDD" id="cd01948">
    <property type="entry name" value="EAL"/>
    <property type="match status" value="1"/>
</dbReference>
<accession>A0ABS2HF40</accession>
<feature type="domain" description="HAMP" evidence="3">
    <location>
        <begin position="172"/>
        <end position="224"/>
    </location>
</feature>
<dbReference type="SUPFAM" id="SSF141868">
    <property type="entry name" value="EAL domain-like"/>
    <property type="match status" value="1"/>
</dbReference>
<evidence type="ECO:0000313" key="6">
    <source>
        <dbReference type="Proteomes" id="UP000809621"/>
    </source>
</evidence>
<dbReference type="Gene3D" id="6.20.270.20">
    <property type="entry name" value="LapD/MoxY periplasmic domain"/>
    <property type="match status" value="1"/>
</dbReference>
<dbReference type="PROSITE" id="PS50883">
    <property type="entry name" value="EAL"/>
    <property type="match status" value="1"/>
</dbReference>
<dbReference type="Gene3D" id="3.30.70.270">
    <property type="match status" value="1"/>
</dbReference>
<dbReference type="Gene3D" id="3.20.20.450">
    <property type="entry name" value="EAL domain"/>
    <property type="match status" value="1"/>
</dbReference>
<protein>
    <submittedName>
        <fullName evidence="5">EAL domain-containing protein</fullName>
    </submittedName>
</protein>
<gene>
    <name evidence="5" type="ORF">JQC93_00875</name>
</gene>
<dbReference type="InterPro" id="IPR032244">
    <property type="entry name" value="LapD_MoxY_N"/>
</dbReference>
<dbReference type="EMBL" id="JAFEUM010000001">
    <property type="protein sequence ID" value="MBM7034942.1"/>
    <property type="molecule type" value="Genomic_DNA"/>
</dbReference>
<dbReference type="InterPro" id="IPR000160">
    <property type="entry name" value="GGDEF_dom"/>
</dbReference>
<dbReference type="PANTHER" id="PTHR33121">
    <property type="entry name" value="CYCLIC DI-GMP PHOSPHODIESTERASE PDEF"/>
    <property type="match status" value="1"/>
</dbReference>
<dbReference type="InterPro" id="IPR003660">
    <property type="entry name" value="HAMP_dom"/>
</dbReference>
<dbReference type="InterPro" id="IPR050706">
    <property type="entry name" value="Cyclic-di-GMP_PDE-like"/>
</dbReference>
<dbReference type="Pfam" id="PF00563">
    <property type="entry name" value="EAL"/>
    <property type="match status" value="1"/>
</dbReference>
<dbReference type="PANTHER" id="PTHR33121:SF79">
    <property type="entry name" value="CYCLIC DI-GMP PHOSPHODIESTERASE PDED-RELATED"/>
    <property type="match status" value="1"/>
</dbReference>
<feature type="domain" description="GGDEF" evidence="4">
    <location>
        <begin position="263"/>
        <end position="395"/>
    </location>
</feature>
<keyword evidence="1" id="KW-1133">Transmembrane helix</keyword>
<dbReference type="RefSeq" id="WP_205156593.1">
    <property type="nucleotide sequence ID" value="NZ_JAFEUM010000001.1"/>
</dbReference>
<dbReference type="InterPro" id="IPR042461">
    <property type="entry name" value="LapD_MoxY_peri_C"/>
</dbReference>
<name>A0ABS2HF40_9VIBR</name>
<dbReference type="InterPro" id="IPR029787">
    <property type="entry name" value="Nucleotide_cyclase"/>
</dbReference>
<dbReference type="Pfam" id="PF16448">
    <property type="entry name" value="LapD_MoxY_N"/>
    <property type="match status" value="1"/>
</dbReference>
<sequence length="636" mass="71139">MTLSRQLVIGMILVFTLLLSAVFTIEFRSTQNYLIEQQRSEVHNTINTVGLALAPYLQDKDHVAAESVINALFDGSSYSVVRLVFLDDGHEIVRSYPITASHTPKWFVDLGLFYPQHDKRIVTSGWMQLAEVEIISHPGQAYAQLWKTVNNLGLLFISTLLFGVFAISVLVRKALTPLNAISTKMRQVANKQFGEPLPLPNTKELIPVVAGINSMAKQVEASFIQQANEAEALRQQAYMDPVSKLGNRSFYMGQVTQWLEESATGGLALIKAPFIKTAYDELNYEQADKLVSSMGEHFEATRPTQDTVIARLSVDEFAFIIPNVGEQELKDIFDNLYSYATNLRPDPLGTAEKDLFAGVLFNDAPSDKGAILSQLDNALSLALSQPEISFGFVGSKQQHTSLGKQQWLTAVQEAITNDSVAFRFQAAKDAQGNIYHQEVLSAIEINGERAGANQFLFALDQLKSGALFDEYVIASMIEKLESKEITTPIAINLTPSSIEQPSFIRWLNDTLAKHSSICSMLHFEIPESSFIDNQHHTALLCQAIEHQGALFGIDHYGRRFHSLEYIKQANPNYVKLDYLYTHQLEDEQQKFTLTSVARTAQNLGIKTIASRVETQDQLDFLLEHYVDVFQGFIVNQ</sequence>